<dbReference type="PANTHER" id="PTHR37984:SF7">
    <property type="entry name" value="INTEGRASE CATALYTIC DOMAIN-CONTAINING PROTEIN"/>
    <property type="match status" value="1"/>
</dbReference>
<evidence type="ECO:0008006" key="4">
    <source>
        <dbReference type="Google" id="ProtNLM"/>
    </source>
</evidence>
<sequence length="519" mass="58788">MAAGTSFASPQMDWDAPDPITAFARFKQKCQLMFSSALKGTNDEEKVSYILLWSGEKGLDIFNSWTFTKEEDKRKPANIFERFENQLEPKTSHRTHRYTLQGMRQEQCQPVDDFISRLKNLAAKCQFRDNAEIEDRVLDQLIWGSNNSDIQKSLISRDKSLTLAVAIEIARSHEATTYGTSCRKCGKANHWQSVCRSIKRKQFNQVTKPAFKRSIHAIEDRGDDDDDEILTIGTIQVDAMKDMRNSRHDPPEEAFVTLEIIQPEKKRKINLQCKVDTGAQSNVLPRRLLRIIAPGKFDDKGKLKPEALGKNGAVLSAYGGFIIKQLGTINNPCKYKERKINCIFYVTDTSWPAILGLKACIALKVRQDKQSYYYNRHTKELPKLHRDQAIYAQDPVRKTWNPARVVKEGDSPRSYIVETGTGAHLRRNRIHLRPNNAPNNLANNLSSLVPQGRMMSQSSSVNSQELTPADNSANNLSNSDQITSPSSANPQRSTLAETEKSPRKSRSGRVIRAPERLNL</sequence>
<dbReference type="InterPro" id="IPR050951">
    <property type="entry name" value="Retrovirus_Pol_polyprotein"/>
</dbReference>
<proteinExistence type="predicted"/>
<dbReference type="AlphaFoldDB" id="A0AAD9PTG7"/>
<organism evidence="2 3">
    <name type="scientific">Acropora cervicornis</name>
    <name type="common">Staghorn coral</name>
    <dbReference type="NCBI Taxonomy" id="6130"/>
    <lineage>
        <taxon>Eukaryota</taxon>
        <taxon>Metazoa</taxon>
        <taxon>Cnidaria</taxon>
        <taxon>Anthozoa</taxon>
        <taxon>Hexacorallia</taxon>
        <taxon>Scleractinia</taxon>
        <taxon>Astrocoeniina</taxon>
        <taxon>Acroporidae</taxon>
        <taxon>Acropora</taxon>
    </lineage>
</organism>
<dbReference type="CDD" id="cd05481">
    <property type="entry name" value="retropepsin_like_LTR_1"/>
    <property type="match status" value="1"/>
</dbReference>
<evidence type="ECO:0000313" key="2">
    <source>
        <dbReference type="EMBL" id="KAK2548757.1"/>
    </source>
</evidence>
<feature type="region of interest" description="Disordered" evidence="1">
    <location>
        <begin position="452"/>
        <end position="519"/>
    </location>
</feature>
<dbReference type="EMBL" id="JARQWQ010000139">
    <property type="protein sequence ID" value="KAK2548757.1"/>
    <property type="molecule type" value="Genomic_DNA"/>
</dbReference>
<reference evidence="2" key="2">
    <citation type="journal article" date="2023" name="Science">
        <title>Genomic signatures of disease resistance in endangered staghorn corals.</title>
        <authorList>
            <person name="Vollmer S.V."/>
            <person name="Selwyn J.D."/>
            <person name="Despard B.A."/>
            <person name="Roesel C.L."/>
        </authorList>
    </citation>
    <scope>NUCLEOTIDE SEQUENCE</scope>
    <source>
        <strain evidence="2">K2</strain>
    </source>
</reference>
<feature type="compositionally biased region" description="Polar residues" evidence="1">
    <location>
        <begin position="481"/>
        <end position="496"/>
    </location>
</feature>
<evidence type="ECO:0000256" key="1">
    <source>
        <dbReference type="SAM" id="MobiDB-lite"/>
    </source>
</evidence>
<dbReference type="Proteomes" id="UP001249851">
    <property type="component" value="Unassembled WGS sequence"/>
</dbReference>
<comment type="caution">
    <text evidence="2">The sequence shown here is derived from an EMBL/GenBank/DDBJ whole genome shotgun (WGS) entry which is preliminary data.</text>
</comment>
<name>A0AAD9PTG7_ACRCE</name>
<accession>A0AAD9PTG7</accession>
<reference evidence="2" key="1">
    <citation type="journal article" date="2023" name="G3 (Bethesda)">
        <title>Whole genome assembly and annotation of the endangered Caribbean coral Acropora cervicornis.</title>
        <authorList>
            <person name="Selwyn J.D."/>
            <person name="Vollmer S.V."/>
        </authorList>
    </citation>
    <scope>NUCLEOTIDE SEQUENCE</scope>
    <source>
        <strain evidence="2">K2</strain>
    </source>
</reference>
<evidence type="ECO:0000313" key="3">
    <source>
        <dbReference type="Proteomes" id="UP001249851"/>
    </source>
</evidence>
<protein>
    <recommendedName>
        <fullName evidence="4">Peptidase A2 domain-containing protein</fullName>
    </recommendedName>
</protein>
<feature type="compositionally biased region" description="Polar residues" evidence="1">
    <location>
        <begin position="454"/>
        <end position="466"/>
    </location>
</feature>
<gene>
    <name evidence="2" type="ORF">P5673_031010</name>
</gene>
<feature type="compositionally biased region" description="Low complexity" evidence="1">
    <location>
        <begin position="469"/>
        <end position="480"/>
    </location>
</feature>
<dbReference type="PANTHER" id="PTHR37984">
    <property type="entry name" value="PROTEIN CBG26694"/>
    <property type="match status" value="1"/>
</dbReference>
<keyword evidence="3" id="KW-1185">Reference proteome</keyword>